<dbReference type="PANTHER" id="PTHR10943">
    <property type="entry name" value="26S PROTEASOME NON-ATPASE REGULATORY SUBUNIT"/>
    <property type="match status" value="1"/>
</dbReference>
<keyword evidence="1" id="KW-0677">Repeat</keyword>
<keyword evidence="3" id="KW-0472">Membrane</keyword>
<dbReference type="InterPro" id="IPR011989">
    <property type="entry name" value="ARM-like"/>
</dbReference>
<dbReference type="InterPro" id="IPR040623">
    <property type="entry name" value="RPN2_C"/>
</dbReference>
<dbReference type="VEuPathDB" id="VectorBase:SSCA004617"/>
<feature type="domain" description="26S proteasome regulatory subunit RPN2 C-terminal" evidence="4">
    <location>
        <begin position="62"/>
        <end position="214"/>
    </location>
</feature>
<feature type="compositionally biased region" description="Basic and acidic residues" evidence="2">
    <location>
        <begin position="118"/>
        <end position="127"/>
    </location>
</feature>
<comment type="caution">
    <text evidence="5">The sequence shown here is derived from an EMBL/GenBank/DDBJ whole genome shotgun (WGS) entry which is preliminary data.</text>
</comment>
<accession>A0A132AH99</accession>
<feature type="transmembrane region" description="Helical" evidence="3">
    <location>
        <begin position="45"/>
        <end position="67"/>
    </location>
</feature>
<dbReference type="AlphaFoldDB" id="A0A132AH99"/>
<keyword evidence="3" id="KW-0812">Transmembrane</keyword>
<sequence length="240" mass="26797">MAKFGAILAQGIIDAGGRNVTVSLQSRTGHTNLPAVVGMLIFNQFWYWFPLAHFISLAFTPTSLIGLNSDLKMPKIQYQSNSKPSVHGYPPPLEEKKEKEREKILTAVLSITAKAKKKEAEKKKEEKMEVDETPASSSTAASSNKTAITNAEERTKNDPEPNFEMLSNPARVMPQQLKVIQMPENSRYESVKEISIGGIILMRDLKKSEQEELVEPVQAGGPKIEEEKEPDPPEPFEYIE</sequence>
<dbReference type="OrthoDB" id="261572at2759"/>
<evidence type="ECO:0000256" key="1">
    <source>
        <dbReference type="ARBA" id="ARBA00022737"/>
    </source>
</evidence>
<organism evidence="5 6">
    <name type="scientific">Sarcoptes scabiei</name>
    <name type="common">Itch mite</name>
    <name type="synonym">Acarus scabiei</name>
    <dbReference type="NCBI Taxonomy" id="52283"/>
    <lineage>
        <taxon>Eukaryota</taxon>
        <taxon>Metazoa</taxon>
        <taxon>Ecdysozoa</taxon>
        <taxon>Arthropoda</taxon>
        <taxon>Chelicerata</taxon>
        <taxon>Arachnida</taxon>
        <taxon>Acari</taxon>
        <taxon>Acariformes</taxon>
        <taxon>Sarcoptiformes</taxon>
        <taxon>Astigmata</taxon>
        <taxon>Psoroptidia</taxon>
        <taxon>Sarcoptoidea</taxon>
        <taxon>Sarcoptidae</taxon>
        <taxon>Sarcoptinae</taxon>
        <taxon>Sarcoptes</taxon>
    </lineage>
</organism>
<dbReference type="GO" id="GO:0005634">
    <property type="term" value="C:nucleus"/>
    <property type="evidence" value="ECO:0007669"/>
    <property type="project" value="TreeGrafter"/>
</dbReference>
<feature type="compositionally biased region" description="Acidic residues" evidence="2">
    <location>
        <begin position="227"/>
        <end position="240"/>
    </location>
</feature>
<evidence type="ECO:0000256" key="3">
    <source>
        <dbReference type="SAM" id="Phobius"/>
    </source>
</evidence>
<dbReference type="EMBL" id="JXLN01015013">
    <property type="protein sequence ID" value="KPM10368.1"/>
    <property type="molecule type" value="Genomic_DNA"/>
</dbReference>
<dbReference type="Pfam" id="PF18004">
    <property type="entry name" value="RPN2_C"/>
    <property type="match status" value="1"/>
</dbReference>
<name>A0A132AH99_SARSC</name>
<protein>
    <recommendedName>
        <fullName evidence="4">26S proteasome regulatory subunit RPN2 C-terminal domain-containing protein</fullName>
    </recommendedName>
</protein>
<feature type="compositionally biased region" description="Low complexity" evidence="2">
    <location>
        <begin position="133"/>
        <end position="150"/>
    </location>
</feature>
<evidence type="ECO:0000313" key="5">
    <source>
        <dbReference type="EMBL" id="KPM10368.1"/>
    </source>
</evidence>
<proteinExistence type="predicted"/>
<keyword evidence="3" id="KW-1133">Transmembrane helix</keyword>
<feature type="region of interest" description="Disordered" evidence="2">
    <location>
        <begin position="79"/>
        <end position="99"/>
    </location>
</feature>
<evidence type="ECO:0000313" key="6">
    <source>
        <dbReference type="Proteomes" id="UP000616769"/>
    </source>
</evidence>
<dbReference type="PANTHER" id="PTHR10943:SF2">
    <property type="entry name" value="26S PROTEASOME NON-ATPASE REGULATORY SUBUNIT 1"/>
    <property type="match status" value="1"/>
</dbReference>
<dbReference type="Proteomes" id="UP000616769">
    <property type="component" value="Unassembled WGS sequence"/>
</dbReference>
<evidence type="ECO:0000256" key="2">
    <source>
        <dbReference type="SAM" id="MobiDB-lite"/>
    </source>
</evidence>
<evidence type="ECO:0000259" key="4">
    <source>
        <dbReference type="Pfam" id="PF18004"/>
    </source>
</evidence>
<dbReference type="GO" id="GO:0008540">
    <property type="term" value="C:proteasome regulatory particle, base subcomplex"/>
    <property type="evidence" value="ECO:0007669"/>
    <property type="project" value="TreeGrafter"/>
</dbReference>
<reference evidence="5 6" key="1">
    <citation type="journal article" date="2015" name="Parasit. Vectors">
        <title>Draft genome of the scabies mite.</title>
        <authorList>
            <person name="Rider S.D.Jr."/>
            <person name="Morgan M.S."/>
            <person name="Arlian L.G."/>
        </authorList>
    </citation>
    <scope>NUCLEOTIDE SEQUENCE [LARGE SCALE GENOMIC DNA]</scope>
    <source>
        <strain evidence="5">Arlian Lab</strain>
    </source>
</reference>
<dbReference type="GO" id="GO:0034515">
    <property type="term" value="C:proteasome storage granule"/>
    <property type="evidence" value="ECO:0007669"/>
    <property type="project" value="TreeGrafter"/>
</dbReference>
<feature type="region of interest" description="Disordered" evidence="2">
    <location>
        <begin position="116"/>
        <end position="168"/>
    </location>
</feature>
<gene>
    <name evidence="5" type="ORF">QR98_0089230</name>
</gene>
<dbReference type="Gene3D" id="1.25.10.10">
    <property type="entry name" value="Leucine-rich Repeat Variant"/>
    <property type="match status" value="1"/>
</dbReference>
<feature type="region of interest" description="Disordered" evidence="2">
    <location>
        <begin position="209"/>
        <end position="240"/>
    </location>
</feature>
<dbReference type="GO" id="GO:0043161">
    <property type="term" value="P:proteasome-mediated ubiquitin-dependent protein catabolic process"/>
    <property type="evidence" value="ECO:0007669"/>
    <property type="project" value="TreeGrafter"/>
</dbReference>